<name>A0A484RJG8_9ZZZZ</name>
<sequence>MNGTKGVAKQRLTLMFTDGPDDHELRRCITAIKKKLVAAGAKADNLPTKTEQIIEFVVGLRPAAMDAVRDWFRKNASPADSAPLTDVLETIDLGVSTEEVAGLGKEFWRAVLLEFAKADVAPRVKDFLDGKQPEDVVEAETSASPDTMPLILTTSEDVESCLAIASGNQTAYAGRFLPTLVSGIISALSGDRAEADKVAKILEDDADPLVRRFSNVVSSLGAKHILPANPGFQVREPHNFTDLELDDPQAFPVFGHVKNVLATGQIFVKVTGLVIDGDLVVLSPEQARELFPIHGDVTGFPSVVGGGWKAYMEGIWKVEHRSSEKSAHYVIVEELARAYEVVPVPFNSNDPDAIRGWLTTSYKGREEVLPVFQTLDRLIFKLPGSAGNPAKFNFDTPLDSYTSHPAARAADGRVVSIDPFPAPAQRFDCAPATTWIKRLLREATAVGGFPVFTKAQVGALVDFVSSNTDPSTTSSYRRAQASLEASFDTRAGIEESISLLLDIPRVKETIEYEKKAAVEALRQDKEGLAGEVDDLRTKKREILEEIEKQRKSHQTELERLKKVAHSQELDLERRMKAVFERAGKDGIETLAQMSLIRALLSPGTPTVAQHLSQSAPSAPVIPVSVAIPETNPLPLTTASELKRAINRTAGATGLGDMLLSNVVSACIATSVVGLIGSQHGRVTTALAGTLAGGVTCEVSITGDMFGIGDLMKAPAVVHALGSTSALSLGDFLDLRNETECASVIKLLGVNRAPPETFLPELLALGQSPKTGIGWIDKKGEMRCTRFAGPTVFLLSFVGGKSTFPMPATLASAIPLIQVDQGWLSEGITTHAPARSSIVKTAGWRDLPEIGEALARVPVDSAAPEHGEVRFAEAAACLGIERSDAIAHGVLAFRIGREDRSAIEARLPAVTADLNVYLKAFESIEIASLVNQLFAPEIAA</sequence>
<protein>
    <submittedName>
        <fullName evidence="3">Uncharacterized protein</fullName>
    </submittedName>
</protein>
<dbReference type="EMBL" id="CAADIH010000034">
    <property type="protein sequence ID" value="VFR49561.1"/>
    <property type="molecule type" value="Genomic_DNA"/>
</dbReference>
<feature type="coiled-coil region" evidence="1">
    <location>
        <begin position="518"/>
        <end position="563"/>
    </location>
</feature>
<keyword evidence="1" id="KW-0175">Coiled coil</keyword>
<dbReference type="AlphaFoldDB" id="A0A484RJG8"/>
<dbReference type="EMBL" id="CAADIE010000035">
    <property type="protein sequence ID" value="VFR48779.1"/>
    <property type="molecule type" value="Genomic_DNA"/>
</dbReference>
<evidence type="ECO:0000256" key="1">
    <source>
        <dbReference type="SAM" id="Coils"/>
    </source>
</evidence>
<evidence type="ECO:0000313" key="2">
    <source>
        <dbReference type="EMBL" id="VFR48779.1"/>
    </source>
</evidence>
<reference evidence="3" key="1">
    <citation type="submission" date="2019-03" db="EMBL/GenBank/DDBJ databases">
        <authorList>
            <person name="Danneels B."/>
        </authorList>
    </citation>
    <scope>NUCLEOTIDE SEQUENCE</scope>
</reference>
<accession>A0A484RJG8</accession>
<organism evidence="3">
    <name type="scientific">plant metagenome</name>
    <dbReference type="NCBI Taxonomy" id="1297885"/>
    <lineage>
        <taxon>unclassified sequences</taxon>
        <taxon>metagenomes</taxon>
        <taxon>organismal metagenomes</taxon>
    </lineage>
</organism>
<evidence type="ECO:0000313" key="3">
    <source>
        <dbReference type="EMBL" id="VFR49561.1"/>
    </source>
</evidence>
<gene>
    <name evidence="2" type="ORF">BER1_2231</name>
    <name evidence="3" type="ORF">BER2_2193</name>
</gene>
<proteinExistence type="predicted"/>